<gene>
    <name evidence="2" type="ORF">DW653_07915</name>
</gene>
<dbReference type="EMBL" id="QRHQ01000012">
    <property type="protein sequence ID" value="RHF91128.1"/>
    <property type="molecule type" value="Genomic_DNA"/>
</dbReference>
<organism evidence="2 3">
    <name type="scientific">Phocaeicola plebeius</name>
    <dbReference type="NCBI Taxonomy" id="310297"/>
    <lineage>
        <taxon>Bacteria</taxon>
        <taxon>Pseudomonadati</taxon>
        <taxon>Bacteroidota</taxon>
        <taxon>Bacteroidia</taxon>
        <taxon>Bacteroidales</taxon>
        <taxon>Bacteroidaceae</taxon>
        <taxon>Phocaeicola</taxon>
    </lineage>
</organism>
<reference evidence="2 3" key="1">
    <citation type="submission" date="2018-08" db="EMBL/GenBank/DDBJ databases">
        <title>A genome reference for cultivated species of the human gut microbiota.</title>
        <authorList>
            <person name="Zou Y."/>
            <person name="Xue W."/>
            <person name="Luo G."/>
        </authorList>
    </citation>
    <scope>NUCLEOTIDE SEQUENCE [LARGE SCALE GENOMIC DNA]</scope>
    <source>
        <strain evidence="2 3">AM23-23</strain>
    </source>
</reference>
<feature type="domain" description="Polysaccharide pyruvyl transferase" evidence="1">
    <location>
        <begin position="21"/>
        <end position="320"/>
    </location>
</feature>
<dbReference type="Pfam" id="PF04230">
    <property type="entry name" value="PS_pyruv_trans"/>
    <property type="match status" value="1"/>
</dbReference>
<dbReference type="GO" id="GO:0016740">
    <property type="term" value="F:transferase activity"/>
    <property type="evidence" value="ECO:0007669"/>
    <property type="project" value="UniProtKB-KW"/>
</dbReference>
<evidence type="ECO:0000313" key="3">
    <source>
        <dbReference type="Proteomes" id="UP000283485"/>
    </source>
</evidence>
<proteinExistence type="predicted"/>
<sequence length="383" mass="44353">MISNNMTRKKIGIITFHASHNYGSMLQAYALQQTVLEMGLDCEIINYRTKIQTEHFKPPFMRGTMPGKIKRFILFLPYCYSLLKKFNLFEEFLSNHYKLSDKEFLSLSELSEAKLPYDVIISGSDQIWNTYCFDFDWAYFLPFAKSAHRVAYAPSLGPTPFHSIRTEMENKIESFLEAYDVISVRDSLAQKEIKRLTGIEYPIMIDPTLLLPIKSWHEMAGDTPIVKGKYVFLYTPWYEKPVFDVAKAISKELGIPVVVSQLYDSWKHNNWIVDRTFKSYISTGPKEFLNLCKFATCTVGASFHVAVFSILFNTPFYAVDGMMDSRVTELLTMTGLESRIWDSHQPPVVISLDLNFDNAMDMIEIRRNNCIEWLRKELMNVLG</sequence>
<name>A0A414RDM0_9BACT</name>
<dbReference type="RefSeq" id="WP_118211561.1">
    <property type="nucleotide sequence ID" value="NZ_JADMTX010000004.1"/>
</dbReference>
<protein>
    <submittedName>
        <fullName evidence="2">Polysaccharide pyruvyl transferase family protein</fullName>
    </submittedName>
</protein>
<accession>A0A414RDM0</accession>
<evidence type="ECO:0000313" key="2">
    <source>
        <dbReference type="EMBL" id="RHF91128.1"/>
    </source>
</evidence>
<comment type="caution">
    <text evidence="2">The sequence shown here is derived from an EMBL/GenBank/DDBJ whole genome shotgun (WGS) entry which is preliminary data.</text>
</comment>
<dbReference type="InterPro" id="IPR007345">
    <property type="entry name" value="Polysacch_pyruvyl_Trfase"/>
</dbReference>
<dbReference type="AlphaFoldDB" id="A0A414RDM0"/>
<evidence type="ECO:0000259" key="1">
    <source>
        <dbReference type="Pfam" id="PF04230"/>
    </source>
</evidence>
<dbReference type="Proteomes" id="UP000283485">
    <property type="component" value="Unassembled WGS sequence"/>
</dbReference>
<keyword evidence="2" id="KW-0808">Transferase</keyword>